<sequence length="243" mass="27608">MRSCTFLNFFFWKIAFFSFVSLTTASIVDESFSPYQDVYDAILTTLFLITFVILFSISNKKNGKKINTQPTVEPEITQLIVKPEVTQPTVTVEPETTRSLLTKNNLLPLLDDTLYNTVTWGIPLTVSFAYSDLLNVKLFSIVNMCLHVSCAIITLAQNKRISDGIYDDITEDIFTTIYNIPYIIWNISGFIITQSHNTNLSVSYFTDNLPDNFQNFLDDILITSITLTQYALQNSVKSQNPVD</sequence>
<reference evidence="2" key="1">
    <citation type="submission" date="2021-06" db="EMBL/GenBank/DDBJ databases">
        <authorList>
            <person name="Kallberg Y."/>
            <person name="Tangrot J."/>
            <person name="Rosling A."/>
        </authorList>
    </citation>
    <scope>NUCLEOTIDE SEQUENCE</scope>
    <source>
        <strain evidence="2">AZ414A</strain>
    </source>
</reference>
<evidence type="ECO:0000313" key="3">
    <source>
        <dbReference type="Proteomes" id="UP000789706"/>
    </source>
</evidence>
<keyword evidence="1" id="KW-0472">Membrane</keyword>
<feature type="transmembrane region" description="Helical" evidence="1">
    <location>
        <begin position="7"/>
        <end position="27"/>
    </location>
</feature>
<keyword evidence="1" id="KW-0812">Transmembrane</keyword>
<dbReference type="EMBL" id="CAJVPK010000334">
    <property type="protein sequence ID" value="CAG8495882.1"/>
    <property type="molecule type" value="Genomic_DNA"/>
</dbReference>
<keyword evidence="1" id="KW-1133">Transmembrane helix</keyword>
<evidence type="ECO:0000256" key="1">
    <source>
        <dbReference type="SAM" id="Phobius"/>
    </source>
</evidence>
<dbReference type="Proteomes" id="UP000789706">
    <property type="component" value="Unassembled WGS sequence"/>
</dbReference>
<dbReference type="AlphaFoldDB" id="A0A9N9EVQ2"/>
<evidence type="ECO:0000313" key="2">
    <source>
        <dbReference type="EMBL" id="CAG8495882.1"/>
    </source>
</evidence>
<gene>
    <name evidence="2" type="ORF">DEBURN_LOCUS4417</name>
</gene>
<comment type="caution">
    <text evidence="2">The sequence shown here is derived from an EMBL/GenBank/DDBJ whole genome shotgun (WGS) entry which is preliminary data.</text>
</comment>
<organism evidence="2 3">
    <name type="scientific">Diversispora eburnea</name>
    <dbReference type="NCBI Taxonomy" id="1213867"/>
    <lineage>
        <taxon>Eukaryota</taxon>
        <taxon>Fungi</taxon>
        <taxon>Fungi incertae sedis</taxon>
        <taxon>Mucoromycota</taxon>
        <taxon>Glomeromycotina</taxon>
        <taxon>Glomeromycetes</taxon>
        <taxon>Diversisporales</taxon>
        <taxon>Diversisporaceae</taxon>
        <taxon>Diversispora</taxon>
    </lineage>
</organism>
<name>A0A9N9EVQ2_9GLOM</name>
<accession>A0A9N9EVQ2</accession>
<keyword evidence="3" id="KW-1185">Reference proteome</keyword>
<dbReference type="OrthoDB" id="2434437at2759"/>
<proteinExistence type="predicted"/>
<protein>
    <submittedName>
        <fullName evidence="2">1819_t:CDS:1</fullName>
    </submittedName>
</protein>
<feature type="transmembrane region" description="Helical" evidence="1">
    <location>
        <begin position="39"/>
        <end position="57"/>
    </location>
</feature>